<dbReference type="InterPro" id="IPR028098">
    <property type="entry name" value="Glyco_trans_4-like_N"/>
</dbReference>
<dbReference type="AlphaFoldDB" id="A0A1N6N592"/>
<accession>A0A1N6N592</accession>
<dbReference type="CDD" id="cd03809">
    <property type="entry name" value="GT4_MtfB-like"/>
    <property type="match status" value="1"/>
</dbReference>
<gene>
    <name evidence="3" type="ORF">SAMN05878282_10131</name>
</gene>
<dbReference type="Gene3D" id="3.40.50.2000">
    <property type="entry name" value="Glycogen Phosphorylase B"/>
    <property type="match status" value="2"/>
</dbReference>
<dbReference type="Proteomes" id="UP000185841">
    <property type="component" value="Unassembled WGS sequence"/>
</dbReference>
<dbReference type="GO" id="GO:0016757">
    <property type="term" value="F:glycosyltransferase activity"/>
    <property type="evidence" value="ECO:0007669"/>
    <property type="project" value="InterPro"/>
</dbReference>
<dbReference type="PANTHER" id="PTHR46401:SF9">
    <property type="entry name" value="MANNOSYLTRANSFERASE A"/>
    <property type="match status" value="1"/>
</dbReference>
<proteinExistence type="predicted"/>
<feature type="domain" description="Glycosyl transferase family 1" evidence="1">
    <location>
        <begin position="269"/>
        <end position="410"/>
    </location>
</feature>
<evidence type="ECO:0000259" key="2">
    <source>
        <dbReference type="Pfam" id="PF13439"/>
    </source>
</evidence>
<dbReference type="SUPFAM" id="SSF53756">
    <property type="entry name" value="UDP-Glycosyltransferase/glycogen phosphorylase"/>
    <property type="match status" value="1"/>
</dbReference>
<dbReference type="Pfam" id="PF00534">
    <property type="entry name" value="Glycos_transf_1"/>
    <property type="match status" value="1"/>
</dbReference>
<evidence type="ECO:0000259" key="1">
    <source>
        <dbReference type="Pfam" id="PF00534"/>
    </source>
</evidence>
<name>A0A1N6N592_AQUAC</name>
<dbReference type="Pfam" id="PF13439">
    <property type="entry name" value="Glyco_transf_4"/>
    <property type="match status" value="1"/>
</dbReference>
<dbReference type="EMBL" id="FTMP01000001">
    <property type="protein sequence ID" value="SIP87199.1"/>
    <property type="molecule type" value="Genomic_DNA"/>
</dbReference>
<reference evidence="3 4" key="1">
    <citation type="submission" date="2017-01" db="EMBL/GenBank/DDBJ databases">
        <authorList>
            <person name="Mah S.A."/>
            <person name="Swanson W.J."/>
            <person name="Moy G.W."/>
            <person name="Vacquier V.D."/>
        </authorList>
    </citation>
    <scope>NUCLEOTIDE SEQUENCE [LARGE SCALE GENOMIC DNA]</scope>
    <source>
        <strain evidence="3 4">RU36E</strain>
    </source>
</reference>
<dbReference type="PANTHER" id="PTHR46401">
    <property type="entry name" value="GLYCOSYLTRANSFERASE WBBK-RELATED"/>
    <property type="match status" value="1"/>
</dbReference>
<evidence type="ECO:0000313" key="3">
    <source>
        <dbReference type="EMBL" id="SIP87199.1"/>
    </source>
</evidence>
<dbReference type="RefSeq" id="WP_076423382.1">
    <property type="nucleotide sequence ID" value="NZ_FTMP01000001.1"/>
</dbReference>
<sequence length="455" mass="52420">MPTGRLLFDCTNVFRNPQVNTGIQRVVRNIVHELEHAGAAGECIPVVLAGGRLYRVRKLIPGGEDQTLPSRFFERLERINHGMWQVYSRVEGHWPMRRFHNARRLLFILWRLMCLPLSLSMRVLRLLGFDPLNRRAEPFEVATGDSLILLDSSWHASHFPLLRGLKVRGVSIVAVVHDLIPLVRPEFSEERLREIFMTWFDFMVEQADGFIAVSRTVREHVRRELVQRLGEHAAAERWYGHFHHGSELDLARSDVEPPEEITRLFSAGSVYLAVGTIEPRKNHEYLLDAFELAWSAGSEARLCIIGRIGWKREALLKRIREHVEFGRRLFMFNEISDSGLQYAYGHAKALVFSSHDEGFGLPLVEAMQRGLPVMGSDIPVFREIGGDYMAYFTLQQPQQLADLIGRFEQEGRFPAPRTLEGWRWNSWHDACRQLIQTALTQGRSEQVSETNAHRI</sequence>
<keyword evidence="3" id="KW-0808">Transferase</keyword>
<organism evidence="3 4">
    <name type="scientific">Aquipseudomonas alcaligenes</name>
    <name type="common">Pseudomonas alcaligenes</name>
    <dbReference type="NCBI Taxonomy" id="43263"/>
    <lineage>
        <taxon>Bacteria</taxon>
        <taxon>Pseudomonadati</taxon>
        <taxon>Pseudomonadota</taxon>
        <taxon>Gammaproteobacteria</taxon>
        <taxon>Pseudomonadales</taxon>
        <taxon>Pseudomonadaceae</taxon>
        <taxon>Aquipseudomonas</taxon>
    </lineage>
</organism>
<evidence type="ECO:0000313" key="4">
    <source>
        <dbReference type="Proteomes" id="UP000185841"/>
    </source>
</evidence>
<protein>
    <submittedName>
        <fullName evidence="3">Alpha-1,2-rhamnosyltransferase</fullName>
    </submittedName>
</protein>
<feature type="domain" description="Glycosyltransferase subfamily 4-like N-terminal" evidence="2">
    <location>
        <begin position="153"/>
        <end position="223"/>
    </location>
</feature>
<dbReference type="InterPro" id="IPR001296">
    <property type="entry name" value="Glyco_trans_1"/>
</dbReference>